<dbReference type="VEuPathDB" id="VectorBase:HLOH_045182"/>
<accession>A0A9J6H2Q6</accession>
<comment type="caution">
    <text evidence="1">The sequence shown here is derived from an EMBL/GenBank/DDBJ whole genome shotgun (WGS) entry which is preliminary data.</text>
</comment>
<evidence type="ECO:0000313" key="2">
    <source>
        <dbReference type="Proteomes" id="UP000821853"/>
    </source>
</evidence>
<sequence>MKGFKSAFGFNSKVHSELQEKTKEMDEFSRHGVLVFGELKLSENINNINVKASGELIGLWT</sequence>
<dbReference type="Proteomes" id="UP000821853">
    <property type="component" value="Chromosome 9"/>
</dbReference>
<evidence type="ECO:0000313" key="1">
    <source>
        <dbReference type="EMBL" id="KAH9381547.1"/>
    </source>
</evidence>
<keyword evidence="2" id="KW-1185">Reference proteome</keyword>
<protein>
    <submittedName>
        <fullName evidence="1">Uncharacterized protein</fullName>
    </submittedName>
</protein>
<reference evidence="1 2" key="1">
    <citation type="journal article" date="2020" name="Cell">
        <title>Large-Scale Comparative Analyses of Tick Genomes Elucidate Their Genetic Diversity and Vector Capacities.</title>
        <authorList>
            <consortium name="Tick Genome and Microbiome Consortium (TIGMIC)"/>
            <person name="Jia N."/>
            <person name="Wang J."/>
            <person name="Shi W."/>
            <person name="Du L."/>
            <person name="Sun Y."/>
            <person name="Zhan W."/>
            <person name="Jiang J.F."/>
            <person name="Wang Q."/>
            <person name="Zhang B."/>
            <person name="Ji P."/>
            <person name="Bell-Sakyi L."/>
            <person name="Cui X.M."/>
            <person name="Yuan T.T."/>
            <person name="Jiang B.G."/>
            <person name="Yang W.F."/>
            <person name="Lam T.T."/>
            <person name="Chang Q.C."/>
            <person name="Ding S.J."/>
            <person name="Wang X.J."/>
            <person name="Zhu J.G."/>
            <person name="Ruan X.D."/>
            <person name="Zhao L."/>
            <person name="Wei J.T."/>
            <person name="Ye R.Z."/>
            <person name="Que T.C."/>
            <person name="Du C.H."/>
            <person name="Zhou Y.H."/>
            <person name="Cheng J.X."/>
            <person name="Dai P.F."/>
            <person name="Guo W.B."/>
            <person name="Han X.H."/>
            <person name="Huang E.J."/>
            <person name="Li L.F."/>
            <person name="Wei W."/>
            <person name="Gao Y.C."/>
            <person name="Liu J.Z."/>
            <person name="Shao H.Z."/>
            <person name="Wang X."/>
            <person name="Wang C.C."/>
            <person name="Yang T.C."/>
            <person name="Huo Q.B."/>
            <person name="Li W."/>
            <person name="Chen H.Y."/>
            <person name="Chen S.E."/>
            <person name="Zhou L.G."/>
            <person name="Ni X.B."/>
            <person name="Tian J.H."/>
            <person name="Sheng Y."/>
            <person name="Liu T."/>
            <person name="Pan Y.S."/>
            <person name="Xia L.Y."/>
            <person name="Li J."/>
            <person name="Zhao F."/>
            <person name="Cao W.C."/>
        </authorList>
    </citation>
    <scope>NUCLEOTIDE SEQUENCE [LARGE SCALE GENOMIC DNA]</scope>
    <source>
        <strain evidence="1">HaeL-2018</strain>
    </source>
</reference>
<name>A0A9J6H2Q6_HAELO</name>
<dbReference type="EMBL" id="JABSTR010000011">
    <property type="protein sequence ID" value="KAH9381547.1"/>
    <property type="molecule type" value="Genomic_DNA"/>
</dbReference>
<gene>
    <name evidence="1" type="ORF">HPB48_005478</name>
</gene>
<organism evidence="1 2">
    <name type="scientific">Haemaphysalis longicornis</name>
    <name type="common">Bush tick</name>
    <dbReference type="NCBI Taxonomy" id="44386"/>
    <lineage>
        <taxon>Eukaryota</taxon>
        <taxon>Metazoa</taxon>
        <taxon>Ecdysozoa</taxon>
        <taxon>Arthropoda</taxon>
        <taxon>Chelicerata</taxon>
        <taxon>Arachnida</taxon>
        <taxon>Acari</taxon>
        <taxon>Parasitiformes</taxon>
        <taxon>Ixodida</taxon>
        <taxon>Ixodoidea</taxon>
        <taxon>Ixodidae</taxon>
        <taxon>Haemaphysalinae</taxon>
        <taxon>Haemaphysalis</taxon>
    </lineage>
</organism>
<proteinExistence type="predicted"/>
<dbReference type="AlphaFoldDB" id="A0A9J6H2Q6"/>